<gene>
    <name evidence="1" type="ORF">GUY60_36560</name>
</gene>
<dbReference type="OrthoDB" id="581550at2"/>
<dbReference type="Pfam" id="PF02945">
    <property type="entry name" value="Endonuclease_7"/>
    <property type="match status" value="1"/>
</dbReference>
<name>A0A964V1G3_9ACTN</name>
<evidence type="ECO:0000313" key="1">
    <source>
        <dbReference type="EMBL" id="NBE56837.1"/>
    </source>
</evidence>
<dbReference type="EMBL" id="JAAAHS010000610">
    <property type="protein sequence ID" value="NBE56837.1"/>
    <property type="molecule type" value="Genomic_DNA"/>
</dbReference>
<dbReference type="InterPro" id="IPR044925">
    <property type="entry name" value="His-Me_finger_sf"/>
</dbReference>
<dbReference type="Proteomes" id="UP000598297">
    <property type="component" value="Unassembled WGS sequence"/>
</dbReference>
<dbReference type="InterPro" id="IPR004211">
    <property type="entry name" value="Endonuclease_7"/>
</dbReference>
<accession>A0A964V1G3</accession>
<proteinExistence type="predicted"/>
<dbReference type="SUPFAM" id="SSF54060">
    <property type="entry name" value="His-Me finger endonucleases"/>
    <property type="match status" value="1"/>
</dbReference>
<protein>
    <recommendedName>
        <fullName evidence="3">Endonuclease VII</fullName>
    </recommendedName>
</protein>
<sequence>MECLECGELKELDEFSVLNTAGVPRPYCKPCNAEVVRLRNYGLTREFADRLFQHQGGRCAICKVVEFARGRTPDVDHDHACCPGRRSCGECVRALVCSKCNAYGLAWYEALPAELRTYGVLNDYLADPPARKLRRELSR</sequence>
<dbReference type="InterPro" id="IPR038563">
    <property type="entry name" value="Endonuclease_7_sf"/>
</dbReference>
<keyword evidence="2" id="KW-1185">Reference proteome</keyword>
<organism evidence="1 2">
    <name type="scientific">Streptomyces boluensis</name>
    <dbReference type="NCBI Taxonomy" id="1775135"/>
    <lineage>
        <taxon>Bacteria</taxon>
        <taxon>Bacillati</taxon>
        <taxon>Actinomycetota</taxon>
        <taxon>Actinomycetes</taxon>
        <taxon>Kitasatosporales</taxon>
        <taxon>Streptomycetaceae</taxon>
        <taxon>Streptomyces</taxon>
    </lineage>
</organism>
<evidence type="ECO:0008006" key="3">
    <source>
        <dbReference type="Google" id="ProtNLM"/>
    </source>
</evidence>
<dbReference type="Gene3D" id="3.40.1800.10">
    <property type="entry name" value="His-Me finger endonucleases"/>
    <property type="match status" value="1"/>
</dbReference>
<reference evidence="1" key="1">
    <citation type="submission" date="2020-01" db="EMBL/GenBank/DDBJ databases">
        <title>Whole-genome analyses of novel actinobacteria.</title>
        <authorList>
            <person name="Sahin N."/>
        </authorList>
    </citation>
    <scope>NUCLEOTIDE SEQUENCE</scope>
    <source>
        <strain evidence="1">YC537</strain>
    </source>
</reference>
<comment type="caution">
    <text evidence="1">The sequence shown here is derived from an EMBL/GenBank/DDBJ whole genome shotgun (WGS) entry which is preliminary data.</text>
</comment>
<dbReference type="AlphaFoldDB" id="A0A964V1G3"/>
<evidence type="ECO:0000313" key="2">
    <source>
        <dbReference type="Proteomes" id="UP000598297"/>
    </source>
</evidence>